<gene>
    <name evidence="2" type="ORF">FZC85_01895</name>
</gene>
<dbReference type="STRING" id="189382.BHE18_15540"/>
<protein>
    <submittedName>
        <fullName evidence="2">Diphthine--ammonia ligase</fullName>
        <ecNumber evidence="2">6.3.1.14</ecNumber>
    </submittedName>
</protein>
<dbReference type="NCBIfam" id="TIGR00290">
    <property type="entry name" value="MJ0570_dom"/>
    <property type="match status" value="1"/>
</dbReference>
<evidence type="ECO:0000313" key="3">
    <source>
        <dbReference type="Proteomes" id="UP000324269"/>
    </source>
</evidence>
<accession>A0A5D4UKT1</accession>
<feature type="domain" description="Diphthamide synthase" evidence="1">
    <location>
        <begin position="5"/>
        <end position="204"/>
    </location>
</feature>
<dbReference type="CDD" id="cd01994">
    <property type="entry name" value="AANH_PF0828-like"/>
    <property type="match status" value="1"/>
</dbReference>
<reference evidence="2 3" key="1">
    <citation type="submission" date="2019-08" db="EMBL/GenBank/DDBJ databases">
        <title>Bacillus genomes from the desert of Cuatro Cienegas, Coahuila.</title>
        <authorList>
            <person name="Olmedo-Alvarez G."/>
        </authorList>
    </citation>
    <scope>NUCLEOTIDE SEQUENCE [LARGE SCALE GENOMIC DNA]</scope>
    <source>
        <strain evidence="2 3">CH87b_3T</strain>
    </source>
</reference>
<dbReference type="Pfam" id="PF01902">
    <property type="entry name" value="Diphthami_syn_2"/>
    <property type="match status" value="1"/>
</dbReference>
<dbReference type="Gene3D" id="3.40.50.620">
    <property type="entry name" value="HUPs"/>
    <property type="match status" value="1"/>
</dbReference>
<dbReference type="Proteomes" id="UP000324269">
    <property type="component" value="Unassembled WGS sequence"/>
</dbReference>
<evidence type="ECO:0000259" key="1">
    <source>
        <dbReference type="Pfam" id="PF01902"/>
    </source>
</evidence>
<dbReference type="OrthoDB" id="3572539at2"/>
<sequence length="234" mass="26976">MEVKMKTVIAFSGGKDSTLALYKIQQNPEYEIDSLLVTLTEGFDRVSIHGVRYELLKRQSDSLGIPLREVWIPEECSNEMYQERMERAVSDMLEDGVSHMVFGDIHLKDVREYREKMLSGTGITPVFPLWGRPVGELGREFIDLGFQTVLTCVDMDQLDRSFAGRVYDEAFIGDYPEETCDICGENGEFHTFVFDGPNFAYPIRYELGKERVTPDYLTKKDRFLFIDLLPVKPR</sequence>
<dbReference type="Gene3D" id="3.90.1490.10">
    <property type="entry name" value="putative n-type atp pyrophosphatase, domain 2"/>
    <property type="match status" value="1"/>
</dbReference>
<dbReference type="EC" id="6.3.1.14" evidence="2"/>
<dbReference type="GO" id="GO:0017178">
    <property type="term" value="F:diphthine-ammonia ligase activity"/>
    <property type="evidence" value="ECO:0007669"/>
    <property type="project" value="UniProtKB-EC"/>
</dbReference>
<organism evidence="2 3">
    <name type="scientific">Rossellomorea aquimaris</name>
    <dbReference type="NCBI Taxonomy" id="189382"/>
    <lineage>
        <taxon>Bacteria</taxon>
        <taxon>Bacillati</taxon>
        <taxon>Bacillota</taxon>
        <taxon>Bacilli</taxon>
        <taxon>Bacillales</taxon>
        <taxon>Bacillaceae</taxon>
        <taxon>Rossellomorea</taxon>
    </lineage>
</organism>
<dbReference type="EMBL" id="VTEZ01000001">
    <property type="protein sequence ID" value="TYS88215.1"/>
    <property type="molecule type" value="Genomic_DNA"/>
</dbReference>
<proteinExistence type="predicted"/>
<dbReference type="SUPFAM" id="SSF52402">
    <property type="entry name" value="Adenine nucleotide alpha hydrolases-like"/>
    <property type="match status" value="1"/>
</dbReference>
<comment type="caution">
    <text evidence="2">The sequence shown here is derived from an EMBL/GenBank/DDBJ whole genome shotgun (WGS) entry which is preliminary data.</text>
</comment>
<evidence type="ECO:0000313" key="2">
    <source>
        <dbReference type="EMBL" id="TYS88215.1"/>
    </source>
</evidence>
<name>A0A5D4UKT1_9BACI</name>
<dbReference type="InterPro" id="IPR014729">
    <property type="entry name" value="Rossmann-like_a/b/a_fold"/>
</dbReference>
<dbReference type="AlphaFoldDB" id="A0A5D4UKT1"/>
<dbReference type="InterPro" id="IPR002761">
    <property type="entry name" value="Diphthami_syn_dom"/>
</dbReference>
<keyword evidence="2" id="KW-0436">Ligase</keyword>